<sequence length="122" mass="13819">MFGVKFTSPANVQGLPQPIKTAFLQEILTNTHEAIIKQAEQMKTRHNKELKKFVEFKIGQPILRFQNNLANIHSKKIIAKWLGPFIVVEVAPNHNYRLADMDGVLVPGIVNGSCLKVFERLI</sequence>
<proteinExistence type="predicted"/>
<gene>
    <name evidence="1" type="ORF">DSO57_1031341</name>
</gene>
<dbReference type="Proteomes" id="UP001165960">
    <property type="component" value="Unassembled WGS sequence"/>
</dbReference>
<evidence type="ECO:0000313" key="1">
    <source>
        <dbReference type="EMBL" id="KAJ9048776.1"/>
    </source>
</evidence>
<comment type="caution">
    <text evidence="1">The sequence shown here is derived from an EMBL/GenBank/DDBJ whole genome shotgun (WGS) entry which is preliminary data.</text>
</comment>
<organism evidence="1 2">
    <name type="scientific">Entomophthora muscae</name>
    <dbReference type="NCBI Taxonomy" id="34485"/>
    <lineage>
        <taxon>Eukaryota</taxon>
        <taxon>Fungi</taxon>
        <taxon>Fungi incertae sedis</taxon>
        <taxon>Zoopagomycota</taxon>
        <taxon>Entomophthoromycotina</taxon>
        <taxon>Entomophthoromycetes</taxon>
        <taxon>Entomophthorales</taxon>
        <taxon>Entomophthoraceae</taxon>
        <taxon>Entomophthora</taxon>
    </lineage>
</organism>
<reference evidence="1" key="1">
    <citation type="submission" date="2022-04" db="EMBL/GenBank/DDBJ databases">
        <title>Genome of the entomopathogenic fungus Entomophthora muscae.</title>
        <authorList>
            <person name="Elya C."/>
            <person name="Lovett B.R."/>
            <person name="Lee E."/>
            <person name="Macias A.M."/>
            <person name="Hajek A.E."/>
            <person name="De Bivort B.L."/>
            <person name="Kasson M.T."/>
            <person name="De Fine Licht H.H."/>
            <person name="Stajich J.E."/>
        </authorList>
    </citation>
    <scope>NUCLEOTIDE SEQUENCE</scope>
    <source>
        <strain evidence="1">Berkeley</strain>
    </source>
</reference>
<keyword evidence="2" id="KW-1185">Reference proteome</keyword>
<name>A0ACC2RFE5_9FUNG</name>
<accession>A0ACC2RFE5</accession>
<evidence type="ECO:0000313" key="2">
    <source>
        <dbReference type="Proteomes" id="UP001165960"/>
    </source>
</evidence>
<protein>
    <submittedName>
        <fullName evidence="1">Uncharacterized protein</fullName>
    </submittedName>
</protein>
<dbReference type="EMBL" id="QTSX02007324">
    <property type="protein sequence ID" value="KAJ9048776.1"/>
    <property type="molecule type" value="Genomic_DNA"/>
</dbReference>